<name>A0ABX5HTP0_9GAMM</name>
<accession>A0ABX5HTP0</accession>
<proteinExistence type="predicted"/>
<gene>
    <name evidence="1" type="ORF">C9I43_06920</name>
</gene>
<dbReference type="Proteomes" id="UP000240506">
    <property type="component" value="Unassembled WGS sequence"/>
</dbReference>
<evidence type="ECO:0000313" key="1">
    <source>
        <dbReference type="EMBL" id="PTA50256.1"/>
    </source>
</evidence>
<dbReference type="EMBL" id="PYSG01000002">
    <property type="protein sequence ID" value="PTA50256.1"/>
    <property type="molecule type" value="Genomic_DNA"/>
</dbReference>
<organism evidence="1 2">
    <name type="scientific">Shewanella morhuae</name>
    <dbReference type="NCBI Taxonomy" id="365591"/>
    <lineage>
        <taxon>Bacteria</taxon>
        <taxon>Pseudomonadati</taxon>
        <taxon>Pseudomonadota</taxon>
        <taxon>Gammaproteobacteria</taxon>
        <taxon>Alteromonadales</taxon>
        <taxon>Shewanellaceae</taxon>
        <taxon>Shewanella</taxon>
    </lineage>
</organism>
<comment type="caution">
    <text evidence="1">The sequence shown here is derived from an EMBL/GenBank/DDBJ whole genome shotgun (WGS) entry which is preliminary data.</text>
</comment>
<protein>
    <submittedName>
        <fullName evidence="1">Uncharacterized protein</fullName>
    </submittedName>
</protein>
<dbReference type="RefSeq" id="WP_076502137.1">
    <property type="nucleotide sequence ID" value="NZ_FTNN01000022.1"/>
</dbReference>
<reference evidence="1 2" key="2">
    <citation type="submission" date="2018-04" db="EMBL/GenBank/DDBJ databases">
        <title>Genomic sequence of a freshwater isolate of Shewanella morhuae.</title>
        <authorList>
            <person name="Castillo D.E."/>
            <person name="Gram L."/>
        </authorList>
    </citation>
    <scope>NUCLEOTIDE SEQUENCE [LARGE SCALE GENOMIC DNA]</scope>
    <source>
        <strain evidence="1 2">CW7</strain>
    </source>
</reference>
<reference evidence="1 2" key="1">
    <citation type="submission" date="2018-03" db="EMBL/GenBank/DDBJ databases">
        <authorList>
            <person name="Dailey F.E."/>
        </authorList>
    </citation>
    <scope>NUCLEOTIDE SEQUENCE [LARGE SCALE GENOMIC DNA]</scope>
    <source>
        <strain evidence="1 2">CW7</strain>
    </source>
</reference>
<sequence>MAAQAWKYHESKPTAGRKLLLLEESELNFALPLIYRLINPDAAASKTTWFYNLNSYPELVTLLNEVVRLRKKGQLLDNELTKANNMLNQYFSDFGWRMVRKELSQIKKRQKKSHIEVSKDIIQRLKHYMETQKLDSFDQAIDTLLSEHDEISVLDISQVGNIMD</sequence>
<keyword evidence="2" id="KW-1185">Reference proteome</keyword>
<evidence type="ECO:0000313" key="2">
    <source>
        <dbReference type="Proteomes" id="UP000240506"/>
    </source>
</evidence>